<dbReference type="InterPro" id="IPR052473">
    <property type="entry name" value="mtLSU_mL53"/>
</dbReference>
<dbReference type="Gene3D" id="3.40.30.10">
    <property type="entry name" value="Glutaredoxin"/>
    <property type="match status" value="1"/>
</dbReference>
<keyword evidence="1" id="KW-0689">Ribosomal protein</keyword>
<dbReference type="GeneID" id="31357569"/>
<dbReference type="Proteomes" id="UP000001396">
    <property type="component" value="Unassembled WGS sequence"/>
</dbReference>
<protein>
    <submittedName>
        <fullName evidence="1">Ribosomal protein L53</fullName>
    </submittedName>
</protein>
<comment type="caution">
    <text evidence="1">The sequence shown here is derived from an EMBL/GenBank/DDBJ whole genome shotgun (WGS) entry which is preliminary data.</text>
</comment>
<organism evidence="1 2">
    <name type="scientific">Heterostelium pallidum (strain ATCC 26659 / Pp 5 / PN500)</name>
    <name type="common">Cellular slime mold</name>
    <name type="synonym">Polysphondylium pallidum</name>
    <dbReference type="NCBI Taxonomy" id="670386"/>
    <lineage>
        <taxon>Eukaryota</taxon>
        <taxon>Amoebozoa</taxon>
        <taxon>Evosea</taxon>
        <taxon>Eumycetozoa</taxon>
        <taxon>Dictyostelia</taxon>
        <taxon>Acytosteliales</taxon>
        <taxon>Acytosteliaceae</taxon>
        <taxon>Heterostelium</taxon>
    </lineage>
</organism>
<name>D3B173_HETP5</name>
<dbReference type="AlphaFoldDB" id="D3B173"/>
<dbReference type="RefSeq" id="XP_020437157.1">
    <property type="nucleotide sequence ID" value="XM_020573040.1"/>
</dbReference>
<accession>D3B173</accession>
<evidence type="ECO:0000313" key="2">
    <source>
        <dbReference type="Proteomes" id="UP000001396"/>
    </source>
</evidence>
<gene>
    <name evidence="1" type="primary">mrpl53</name>
    <name evidence="1" type="ORF">PPL_02043</name>
</gene>
<proteinExistence type="predicted"/>
<dbReference type="PANTHER" id="PTHR33618">
    <property type="entry name" value="39S RIBOSOMAL PROTEIN L53, MITOCHONDRIAL"/>
    <property type="match status" value="1"/>
</dbReference>
<sequence length="133" mass="14908">MSAKQKLNLLSNLKSITFKFYPDGLTNKSLRSCLPLATAARVRALSPDCKVQIVSEENECEPEIKLKYYNGFEQSIFTKNLDQAAIVESIEMKKKSLKVEEVKKQKTPDTSLEEILTPVTKKKDTGAKAGLKK</sequence>
<dbReference type="OMA" id="YYNGFEQ"/>
<dbReference type="InParanoid" id="D3B173"/>
<keyword evidence="2" id="KW-1185">Reference proteome</keyword>
<reference evidence="1 2" key="1">
    <citation type="journal article" date="2011" name="Genome Res.">
        <title>Phylogeny-wide analysis of social amoeba genomes highlights ancient origins for complex intercellular communication.</title>
        <authorList>
            <person name="Heidel A.J."/>
            <person name="Lawal H.M."/>
            <person name="Felder M."/>
            <person name="Schilde C."/>
            <person name="Helps N.R."/>
            <person name="Tunggal B."/>
            <person name="Rivero F."/>
            <person name="John U."/>
            <person name="Schleicher M."/>
            <person name="Eichinger L."/>
            <person name="Platzer M."/>
            <person name="Noegel A.A."/>
            <person name="Schaap P."/>
            <person name="Gloeckner G."/>
        </authorList>
    </citation>
    <scope>NUCLEOTIDE SEQUENCE [LARGE SCALE GENOMIC DNA]</scope>
    <source>
        <strain evidence="2">ATCC 26659 / Pp 5 / PN500</strain>
    </source>
</reference>
<evidence type="ECO:0000313" key="1">
    <source>
        <dbReference type="EMBL" id="EFA85047.1"/>
    </source>
</evidence>
<dbReference type="GO" id="GO:0005762">
    <property type="term" value="C:mitochondrial large ribosomal subunit"/>
    <property type="evidence" value="ECO:0007669"/>
    <property type="project" value="TreeGrafter"/>
</dbReference>
<dbReference type="PANTHER" id="PTHR33618:SF1">
    <property type="entry name" value="LARGE RIBOSOMAL SUBUNIT PROTEIN ML53"/>
    <property type="match status" value="1"/>
</dbReference>
<keyword evidence="1" id="KW-0687">Ribonucleoprotein</keyword>
<dbReference type="EMBL" id="ADBJ01000008">
    <property type="protein sequence ID" value="EFA85047.1"/>
    <property type="molecule type" value="Genomic_DNA"/>
</dbReference>